<dbReference type="PANTHER" id="PTHR11406">
    <property type="entry name" value="PHOSPHOGLYCERATE KINASE"/>
    <property type="match status" value="1"/>
</dbReference>
<evidence type="ECO:0000256" key="11">
    <source>
        <dbReference type="ARBA" id="ARBA00023152"/>
    </source>
</evidence>
<gene>
    <name evidence="16" type="primary">100638159</name>
</gene>
<dbReference type="GO" id="GO:0043531">
    <property type="term" value="F:ADP binding"/>
    <property type="evidence" value="ECO:0007669"/>
    <property type="project" value="TreeGrafter"/>
</dbReference>
<keyword evidence="9 13" id="KW-0067">ATP-binding</keyword>
<comment type="cofactor">
    <cofactor evidence="1">
        <name>Mg(2+)</name>
        <dbReference type="ChEBI" id="CHEBI:18420"/>
    </cofactor>
</comment>
<evidence type="ECO:0000256" key="1">
    <source>
        <dbReference type="ARBA" id="ARBA00001946"/>
    </source>
</evidence>
<evidence type="ECO:0000256" key="13">
    <source>
        <dbReference type="PIRSR" id="PIRSR000724-2"/>
    </source>
</evidence>
<dbReference type="OrthoDB" id="275353at2759"/>
<dbReference type="PRINTS" id="PR00477">
    <property type="entry name" value="PHGLYCKINASE"/>
</dbReference>
<feature type="binding site" evidence="13">
    <location>
        <position position="219"/>
    </location>
    <ligand>
        <name>ATP</name>
        <dbReference type="ChEBI" id="CHEBI:30616"/>
    </ligand>
</feature>
<name>A0A1X7VPJ2_AMPQE</name>
<evidence type="ECO:0000256" key="5">
    <source>
        <dbReference type="ARBA" id="ARBA00022679"/>
    </source>
</evidence>
<feature type="binding site" evidence="12">
    <location>
        <position position="170"/>
    </location>
    <ligand>
        <name>(2R)-3-phosphoglycerate</name>
        <dbReference type="ChEBI" id="CHEBI:58272"/>
    </ligand>
</feature>
<evidence type="ECO:0000256" key="4">
    <source>
        <dbReference type="ARBA" id="ARBA00013061"/>
    </source>
</evidence>
<keyword evidence="8 14" id="KW-0418">Kinase</keyword>
<dbReference type="UniPathway" id="UPA00109">
    <property type="reaction ID" value="UER00185"/>
</dbReference>
<sequence>MAAFQKLSVDEIDVKGKRVLVRVDFNVPLDGKTVTSNQRIVAALPTIKYLLDNGARSVVAMSHLGRPDGRKVDKYSLAPVATEFQRLLGRNVTFLSDCVGPEVEAACSQPETGSVFLLENLRFHLEEEGKGLDSEGKKVKASQENVDAFRASLMKLGDVYVNDAFGTAHRAHSSMVGIKFPVRAAGFLMKKELEYFGKALGNPKKPFLAILGGAKVHDKIQLINNLLDKVDIMIIGGGMTYTFLKKLNGMEIGDSLFDQDGSNIVDDVMSKAKAKGVKMVFPVDFVTADKFDKDANTGSATVESGIPAGWMGLDCGPNSNTLFAETISTAATIVWNGPVGVFEMEKFSTGSRVVLEAVVAATEKGATSIIGGGDTATCAEKFGMADRVSHVSTGGGASLELLEGKALPGVVALSDK</sequence>
<keyword evidence="5 14" id="KW-0808">Transferase</keyword>
<dbReference type="OMA" id="DMIFDIG"/>
<feature type="binding site" evidence="12">
    <location>
        <position position="39"/>
    </location>
    <ligand>
        <name>(2R)-3-phosphoglycerate</name>
        <dbReference type="ChEBI" id="CHEBI:58272"/>
    </ligand>
</feature>
<keyword evidence="6" id="KW-0479">Metal-binding</keyword>
<feature type="binding site" evidence="13">
    <location>
        <position position="343"/>
    </location>
    <ligand>
        <name>ATP</name>
        <dbReference type="ChEBI" id="CHEBI:30616"/>
    </ligand>
</feature>
<evidence type="ECO:0000256" key="15">
    <source>
        <dbReference type="RuleBase" id="RU000696"/>
    </source>
</evidence>
<evidence type="ECO:0000256" key="3">
    <source>
        <dbReference type="ARBA" id="ARBA00008982"/>
    </source>
</evidence>
<evidence type="ECO:0000313" key="17">
    <source>
        <dbReference type="Proteomes" id="UP000007879"/>
    </source>
</evidence>
<dbReference type="HAMAP" id="MF_00145">
    <property type="entry name" value="Phosphoglyc_kinase"/>
    <property type="match status" value="1"/>
</dbReference>
<dbReference type="InterPro" id="IPR015911">
    <property type="entry name" value="Phosphoglycerate_kinase_CS"/>
</dbReference>
<keyword evidence="11" id="KW-0324">Glycolysis</keyword>
<dbReference type="SMR" id="A0A1X7VPJ2"/>
<organism evidence="16">
    <name type="scientific">Amphimedon queenslandica</name>
    <name type="common">Sponge</name>
    <dbReference type="NCBI Taxonomy" id="400682"/>
    <lineage>
        <taxon>Eukaryota</taxon>
        <taxon>Metazoa</taxon>
        <taxon>Porifera</taxon>
        <taxon>Demospongiae</taxon>
        <taxon>Heteroscleromorpha</taxon>
        <taxon>Haplosclerida</taxon>
        <taxon>Niphatidae</taxon>
        <taxon>Amphimedon</taxon>
    </lineage>
</organism>
<dbReference type="FunFam" id="3.40.50.1260:FF:000005">
    <property type="entry name" value="Phosphoglycerate kinase"/>
    <property type="match status" value="1"/>
</dbReference>
<reference evidence="17" key="1">
    <citation type="journal article" date="2010" name="Nature">
        <title>The Amphimedon queenslandica genome and the evolution of animal complexity.</title>
        <authorList>
            <person name="Srivastava M."/>
            <person name="Simakov O."/>
            <person name="Chapman J."/>
            <person name="Fahey B."/>
            <person name="Gauthier M.E."/>
            <person name="Mitros T."/>
            <person name="Richards G.S."/>
            <person name="Conaco C."/>
            <person name="Dacre M."/>
            <person name="Hellsten U."/>
            <person name="Larroux C."/>
            <person name="Putnam N.H."/>
            <person name="Stanke M."/>
            <person name="Adamska M."/>
            <person name="Darling A."/>
            <person name="Degnan S.M."/>
            <person name="Oakley T.H."/>
            <person name="Plachetzki D.C."/>
            <person name="Zhai Y."/>
            <person name="Adamski M."/>
            <person name="Calcino A."/>
            <person name="Cummins S.F."/>
            <person name="Goodstein D.M."/>
            <person name="Harris C."/>
            <person name="Jackson D.J."/>
            <person name="Leys S.P."/>
            <person name="Shu S."/>
            <person name="Woodcroft B.J."/>
            <person name="Vervoort M."/>
            <person name="Kosik K.S."/>
            <person name="Manning G."/>
            <person name="Degnan B.M."/>
            <person name="Rokhsar D.S."/>
        </authorList>
    </citation>
    <scope>NUCLEOTIDE SEQUENCE [LARGE SCALE GENOMIC DNA]</scope>
</reference>
<dbReference type="GO" id="GO:0005829">
    <property type="term" value="C:cytosol"/>
    <property type="evidence" value="ECO:0007669"/>
    <property type="project" value="TreeGrafter"/>
</dbReference>
<dbReference type="PROSITE" id="PS00111">
    <property type="entry name" value="PGLYCERATE_KINASE"/>
    <property type="match status" value="1"/>
</dbReference>
<dbReference type="EnsemblMetazoa" id="Aqu2.1.41809_001">
    <property type="protein sequence ID" value="Aqu2.1.41809_001"/>
    <property type="gene ID" value="Aqu2.1.41809"/>
</dbReference>
<dbReference type="AlphaFoldDB" id="A0A1X7VPJ2"/>
<keyword evidence="7" id="KW-0547">Nucleotide-binding</keyword>
<dbReference type="InParanoid" id="A0A1X7VPJ2"/>
<dbReference type="InterPro" id="IPR015824">
    <property type="entry name" value="Phosphoglycerate_kinase_N"/>
</dbReference>
<comment type="catalytic activity">
    <reaction evidence="14">
        <text>(2R)-3-phosphoglycerate + ATP = (2R)-3-phospho-glyceroyl phosphate + ADP</text>
        <dbReference type="Rhea" id="RHEA:14801"/>
        <dbReference type="ChEBI" id="CHEBI:30616"/>
        <dbReference type="ChEBI" id="CHEBI:57604"/>
        <dbReference type="ChEBI" id="CHEBI:58272"/>
        <dbReference type="ChEBI" id="CHEBI:456216"/>
        <dbReference type="EC" id="2.7.2.3"/>
    </reaction>
</comment>
<accession>A0A1X7VPJ2</accession>
<keyword evidence="17" id="KW-1185">Reference proteome</keyword>
<dbReference type="Gene3D" id="3.40.50.1260">
    <property type="entry name" value="Phosphoglycerate kinase, N-terminal domain"/>
    <property type="match status" value="3"/>
</dbReference>
<comment type="subunit">
    <text evidence="15">Monomer.</text>
</comment>
<dbReference type="PANTHER" id="PTHR11406:SF0">
    <property type="entry name" value="PHOSPHOGLYCERATE KINASE"/>
    <property type="match status" value="1"/>
</dbReference>
<evidence type="ECO:0000256" key="10">
    <source>
        <dbReference type="ARBA" id="ARBA00022842"/>
    </source>
</evidence>
<protein>
    <recommendedName>
        <fullName evidence="4 14">Phosphoglycerate kinase</fullName>
        <ecNumber evidence="4 14">2.7.2.3</ecNumber>
    </recommendedName>
</protein>
<dbReference type="PIRSF" id="PIRSF000724">
    <property type="entry name" value="Pgk"/>
    <property type="match status" value="1"/>
</dbReference>
<evidence type="ECO:0000256" key="7">
    <source>
        <dbReference type="ARBA" id="ARBA00022741"/>
    </source>
</evidence>
<dbReference type="GO" id="GO:0005524">
    <property type="term" value="F:ATP binding"/>
    <property type="evidence" value="ECO:0007669"/>
    <property type="project" value="UniProtKB-KW"/>
</dbReference>
<evidence type="ECO:0000256" key="2">
    <source>
        <dbReference type="ARBA" id="ARBA00004838"/>
    </source>
</evidence>
<dbReference type="KEGG" id="aqu:100638159"/>
<comment type="similarity">
    <text evidence="3 14">Belongs to the phosphoglycerate kinase family.</text>
</comment>
<dbReference type="SUPFAM" id="SSF53748">
    <property type="entry name" value="Phosphoglycerate kinase"/>
    <property type="match status" value="1"/>
</dbReference>
<proteinExistence type="inferred from homology"/>
<reference evidence="16" key="2">
    <citation type="submission" date="2017-05" db="UniProtKB">
        <authorList>
            <consortium name="EnsemblMetazoa"/>
        </authorList>
    </citation>
    <scope>IDENTIFICATION</scope>
</reference>
<evidence type="ECO:0000313" key="16">
    <source>
        <dbReference type="EnsemblMetazoa" id="Aqu2.1.41809_001"/>
    </source>
</evidence>
<feature type="binding site" evidence="12">
    <location>
        <position position="122"/>
    </location>
    <ligand>
        <name>(2R)-3-phosphoglycerate</name>
        <dbReference type="ChEBI" id="CHEBI:58272"/>
    </ligand>
</feature>
<dbReference type="eggNOG" id="KOG1367">
    <property type="taxonomic scope" value="Eukaryota"/>
</dbReference>
<dbReference type="GO" id="GO:0006096">
    <property type="term" value="P:glycolytic process"/>
    <property type="evidence" value="ECO:0007669"/>
    <property type="project" value="UniProtKB-UniPathway"/>
</dbReference>
<dbReference type="FunFam" id="3.40.50.1260:FF:000032">
    <property type="entry name" value="Phosphoglycerate kinase"/>
    <property type="match status" value="1"/>
</dbReference>
<keyword evidence="10" id="KW-0460">Magnesium</keyword>
<dbReference type="FunFam" id="3.40.50.1260:FF:000031">
    <property type="entry name" value="Phosphoglycerate kinase 1"/>
    <property type="match status" value="1"/>
</dbReference>
<feature type="binding site" evidence="13">
    <location>
        <position position="312"/>
    </location>
    <ligand>
        <name>ATP</name>
        <dbReference type="ChEBI" id="CHEBI:30616"/>
    </ligand>
</feature>
<dbReference type="GO" id="GO:0006094">
    <property type="term" value="P:gluconeogenesis"/>
    <property type="evidence" value="ECO:0007669"/>
    <property type="project" value="TreeGrafter"/>
</dbReference>
<feature type="binding site" evidence="12">
    <location>
        <begin position="24"/>
        <end position="26"/>
    </location>
    <ligand>
        <name>substrate</name>
    </ligand>
</feature>
<dbReference type="GO" id="GO:0004618">
    <property type="term" value="F:phosphoglycerate kinase activity"/>
    <property type="evidence" value="ECO:0007669"/>
    <property type="project" value="UniProtKB-EC"/>
</dbReference>
<evidence type="ECO:0000256" key="8">
    <source>
        <dbReference type="ARBA" id="ARBA00022777"/>
    </source>
</evidence>
<evidence type="ECO:0000256" key="14">
    <source>
        <dbReference type="RuleBase" id="RU000532"/>
    </source>
</evidence>
<dbReference type="InterPro" id="IPR036043">
    <property type="entry name" value="Phosphoglycerate_kinase_sf"/>
</dbReference>
<dbReference type="CDD" id="cd00318">
    <property type="entry name" value="Phosphoglycerate_kinase"/>
    <property type="match status" value="1"/>
</dbReference>
<dbReference type="InterPro" id="IPR001576">
    <property type="entry name" value="Phosphoglycerate_kinase"/>
</dbReference>
<dbReference type="Proteomes" id="UP000007879">
    <property type="component" value="Unassembled WGS sequence"/>
</dbReference>
<dbReference type="GO" id="GO:0046872">
    <property type="term" value="F:metal ion binding"/>
    <property type="evidence" value="ECO:0007669"/>
    <property type="project" value="UniProtKB-KW"/>
</dbReference>
<dbReference type="EnsemblMetazoa" id="XM_003383307.3">
    <property type="protein sequence ID" value="XP_003383355.1"/>
    <property type="gene ID" value="LOC100638159"/>
</dbReference>
<dbReference type="Pfam" id="PF00162">
    <property type="entry name" value="PGK"/>
    <property type="match status" value="1"/>
</dbReference>
<evidence type="ECO:0000256" key="6">
    <source>
        <dbReference type="ARBA" id="ARBA00022723"/>
    </source>
</evidence>
<dbReference type="FunCoup" id="A0A1X7VPJ2">
    <property type="interactions" value="639"/>
</dbReference>
<feature type="binding site" evidence="12">
    <location>
        <begin position="63"/>
        <end position="66"/>
    </location>
    <ligand>
        <name>substrate</name>
    </ligand>
</feature>
<evidence type="ECO:0000256" key="12">
    <source>
        <dbReference type="PIRSR" id="PIRSR000724-1"/>
    </source>
</evidence>
<dbReference type="STRING" id="400682.A0A1X7VPJ2"/>
<feature type="binding site" evidence="13">
    <location>
        <begin position="372"/>
        <end position="375"/>
    </location>
    <ligand>
        <name>ATP</name>
        <dbReference type="ChEBI" id="CHEBI:30616"/>
    </ligand>
</feature>
<comment type="pathway">
    <text evidence="2 14">Carbohydrate degradation; glycolysis; pyruvate from D-glyceraldehyde 3-phosphate: step 2/5.</text>
</comment>
<evidence type="ECO:0000256" key="9">
    <source>
        <dbReference type="ARBA" id="ARBA00022840"/>
    </source>
</evidence>
<dbReference type="EC" id="2.7.2.3" evidence="4 14"/>